<dbReference type="EMBL" id="QKNY01000018">
    <property type="protein sequence ID" value="RJX42442.1"/>
    <property type="molecule type" value="Genomic_DNA"/>
</dbReference>
<dbReference type="AlphaFoldDB" id="A0A3A6PPR2"/>
<keyword evidence="3" id="KW-1185">Reference proteome</keyword>
<keyword evidence="1" id="KW-0175">Coiled coil</keyword>
<evidence type="ECO:0000313" key="3">
    <source>
        <dbReference type="Proteomes" id="UP000276588"/>
    </source>
</evidence>
<dbReference type="Proteomes" id="UP000276588">
    <property type="component" value="Unassembled WGS sequence"/>
</dbReference>
<evidence type="ECO:0000313" key="2">
    <source>
        <dbReference type="EMBL" id="RJX42442.1"/>
    </source>
</evidence>
<comment type="caution">
    <text evidence="2">The sequence shown here is derived from an EMBL/GenBank/DDBJ whole genome shotgun (WGS) entry which is preliminary data.</text>
</comment>
<organism evidence="2 3">
    <name type="scientific">Halonotius aquaticus</name>
    <dbReference type="NCBI Taxonomy" id="2216978"/>
    <lineage>
        <taxon>Archaea</taxon>
        <taxon>Methanobacteriati</taxon>
        <taxon>Methanobacteriota</taxon>
        <taxon>Stenosarchaea group</taxon>
        <taxon>Halobacteria</taxon>
        <taxon>Halobacteriales</taxon>
        <taxon>Haloferacaceae</taxon>
        <taxon>Halonotius</taxon>
    </lineage>
</organism>
<evidence type="ECO:0000256" key="1">
    <source>
        <dbReference type="SAM" id="Coils"/>
    </source>
</evidence>
<protein>
    <submittedName>
        <fullName evidence="2">Uncharacterized protein</fullName>
    </submittedName>
</protein>
<sequence>MVDSAAGSSPDVVDDLRAAADRVAAAEAAIDEHGEASVEAAADAYRNATRLLDRYEDSATGTGDFTAYLQFQTEILELVDALPDDTFAADAFQRVSDRLDKRRLNEADFEFAREEIDTAGKAVDMLEEREAAIDAYRAARGDADERLAELREEADRLRDLQRLADVDLDVSTEPLRERVDAYNTAVRAAFERFRETRPARELFDLLGDAADRPLVGVDRPPRDLVEYIDSTPAGTEPLAELVEYADYSPSKLEHYVDDPGALRTSVAVHQTYLDRLDAAAFCVTWPPAEAATLRARLDEVAPFVRRLESAFAGDAATDDAGDAADATAIEAARRRLARFTRRDNYERLREVAVAETELTDDEYDRVVSGAVDDDLAAVTDAISEIEAALDETALA</sequence>
<dbReference type="Pfam" id="PF23432">
    <property type="entry name" value="DUF7118"/>
    <property type="match status" value="1"/>
</dbReference>
<gene>
    <name evidence="2" type="ORF">DM826_12460</name>
</gene>
<accession>A0A3A6PPR2</accession>
<reference evidence="2 3" key="1">
    <citation type="submission" date="2018-06" db="EMBL/GenBank/DDBJ databases">
        <title>Halonotius sp. F13-13 a new haloarchaeeon isolated from a solar saltern from Isla Cristina, Huelva, Spain.</title>
        <authorList>
            <person name="Duran-Viseras A."/>
            <person name="Sanchez-Porro C."/>
            <person name="Ventosa A."/>
        </authorList>
    </citation>
    <scope>NUCLEOTIDE SEQUENCE [LARGE SCALE GENOMIC DNA]</scope>
    <source>
        <strain evidence="2 3">F13-13</strain>
    </source>
</reference>
<feature type="coiled-coil region" evidence="1">
    <location>
        <begin position="109"/>
        <end position="163"/>
    </location>
</feature>
<dbReference type="OrthoDB" id="204360at2157"/>
<name>A0A3A6PPR2_9EURY</name>
<dbReference type="InterPro" id="IPR055542">
    <property type="entry name" value="DUF7118"/>
</dbReference>
<dbReference type="RefSeq" id="WP_120103751.1">
    <property type="nucleotide sequence ID" value="NZ_QKNY01000018.1"/>
</dbReference>
<proteinExistence type="predicted"/>